<protein>
    <submittedName>
        <fullName evidence="1">Uncharacterized protein</fullName>
    </submittedName>
</protein>
<feature type="non-terminal residue" evidence="1">
    <location>
        <position position="83"/>
    </location>
</feature>
<dbReference type="PROSITE" id="PS51257">
    <property type="entry name" value="PROKAR_LIPOPROTEIN"/>
    <property type="match status" value="1"/>
</dbReference>
<name>A0A5C7AVI0_9BACT</name>
<organism evidence="1 2">
    <name type="scientific">Algoriphagus aquimarinus</name>
    <dbReference type="NCBI Taxonomy" id="237018"/>
    <lineage>
        <taxon>Bacteria</taxon>
        <taxon>Pseudomonadati</taxon>
        <taxon>Bacteroidota</taxon>
        <taxon>Cytophagia</taxon>
        <taxon>Cytophagales</taxon>
        <taxon>Cyclobacteriaceae</taxon>
        <taxon>Algoriphagus</taxon>
    </lineage>
</organism>
<sequence length="83" mass="8934">MKKHLLLGLALALALYSCNDTSNPISEESILINSNSETLTTRVKMDNTGVIGLIDPNAPAGRIQEEATDLPLVLVSQVDPPEY</sequence>
<evidence type="ECO:0000313" key="1">
    <source>
        <dbReference type="EMBL" id="TXE12680.1"/>
    </source>
</evidence>
<evidence type="ECO:0000313" key="2">
    <source>
        <dbReference type="Proteomes" id="UP000321935"/>
    </source>
</evidence>
<gene>
    <name evidence="1" type="ORF">ESV85_08690</name>
</gene>
<dbReference type="AlphaFoldDB" id="A0A5C7AVI0"/>
<accession>A0A5C7AVI0</accession>
<dbReference type="Proteomes" id="UP000321935">
    <property type="component" value="Unassembled WGS sequence"/>
</dbReference>
<reference evidence="1 2" key="1">
    <citation type="submission" date="2019-08" db="EMBL/GenBank/DDBJ databases">
        <title>Genomes sequence of Algoriphagus aquimarinus ACAM450.</title>
        <authorList>
            <person name="Bowman J.P."/>
        </authorList>
    </citation>
    <scope>NUCLEOTIDE SEQUENCE [LARGE SCALE GENOMIC DNA]</scope>
    <source>
        <strain evidence="1 2">ACAM 450</strain>
    </source>
</reference>
<proteinExistence type="predicted"/>
<dbReference type="EMBL" id="VORW01000003">
    <property type="protein sequence ID" value="TXE12680.1"/>
    <property type="molecule type" value="Genomic_DNA"/>
</dbReference>
<comment type="caution">
    <text evidence="1">The sequence shown here is derived from an EMBL/GenBank/DDBJ whole genome shotgun (WGS) entry which is preliminary data.</text>
</comment>